<evidence type="ECO:0000313" key="9">
    <source>
        <dbReference type="Proteomes" id="UP001612915"/>
    </source>
</evidence>
<protein>
    <submittedName>
        <fullName evidence="8">TetR/AcrR family transcriptional regulator</fullName>
    </submittedName>
</protein>
<dbReference type="PRINTS" id="PR00455">
    <property type="entry name" value="HTHTETR"/>
</dbReference>
<keyword evidence="9" id="KW-1185">Reference proteome</keyword>
<feature type="region of interest" description="Disordered" evidence="6">
    <location>
        <begin position="1"/>
        <end position="60"/>
    </location>
</feature>
<evidence type="ECO:0000256" key="2">
    <source>
        <dbReference type="ARBA" id="ARBA00023015"/>
    </source>
</evidence>
<comment type="caution">
    <text evidence="8">The sequence shown here is derived from an EMBL/GenBank/DDBJ whole genome shotgun (WGS) entry which is preliminary data.</text>
</comment>
<keyword evidence="3 5" id="KW-0238">DNA-binding</keyword>
<dbReference type="InterPro" id="IPR036271">
    <property type="entry name" value="Tet_transcr_reg_TetR-rel_C_sf"/>
</dbReference>
<evidence type="ECO:0000259" key="7">
    <source>
        <dbReference type="PROSITE" id="PS50977"/>
    </source>
</evidence>
<evidence type="ECO:0000256" key="1">
    <source>
        <dbReference type="ARBA" id="ARBA00022491"/>
    </source>
</evidence>
<dbReference type="SUPFAM" id="SSF48498">
    <property type="entry name" value="Tetracyclin repressor-like, C-terminal domain"/>
    <property type="match status" value="1"/>
</dbReference>
<organism evidence="8 9">
    <name type="scientific">Spongisporangium articulatum</name>
    <dbReference type="NCBI Taxonomy" id="3362603"/>
    <lineage>
        <taxon>Bacteria</taxon>
        <taxon>Bacillati</taxon>
        <taxon>Actinomycetota</taxon>
        <taxon>Actinomycetes</taxon>
        <taxon>Kineosporiales</taxon>
        <taxon>Kineosporiaceae</taxon>
        <taxon>Spongisporangium</taxon>
    </lineage>
</organism>
<proteinExistence type="predicted"/>
<name>A0ABW8AHP6_9ACTN</name>
<dbReference type="Proteomes" id="UP001612915">
    <property type="component" value="Unassembled WGS sequence"/>
</dbReference>
<dbReference type="Pfam" id="PF00440">
    <property type="entry name" value="TetR_N"/>
    <property type="match status" value="1"/>
</dbReference>
<dbReference type="InterPro" id="IPR050109">
    <property type="entry name" value="HTH-type_TetR-like_transc_reg"/>
</dbReference>
<sequence>MTSNPSVVREAVPPPDDEGAQGAARAGRGKGSSRRKSAAGGEESAGRGRRGGAAARHRERRREIVAATRALFDQREMRDANIDDIARAVGVNRAIIYRHFSSKDELFALTLSEYLEDLTAQLTEVDDAALAAPQRLAVIAGAYADFCLRYPAFIDCALAILRQPGNYLLNELSDAALQHLGQRLVNCLSIIARVLRDGTATGDFKVEDADLTANMIYLQTLGALHLARTGFIVRDSGRGYPDAVPVDEEQFRSLVVRSVLAAAGSVSR</sequence>
<keyword evidence="4" id="KW-0804">Transcription</keyword>
<dbReference type="Gene3D" id="1.10.10.60">
    <property type="entry name" value="Homeodomain-like"/>
    <property type="match status" value="1"/>
</dbReference>
<gene>
    <name evidence="8" type="ORF">ACIB24_02325</name>
</gene>
<dbReference type="EMBL" id="JBITLV010000001">
    <property type="protein sequence ID" value="MFI7585895.1"/>
    <property type="molecule type" value="Genomic_DNA"/>
</dbReference>
<dbReference type="RefSeq" id="WP_398274576.1">
    <property type="nucleotide sequence ID" value="NZ_JBITLV010000001.1"/>
</dbReference>
<keyword evidence="1" id="KW-0678">Repressor</keyword>
<dbReference type="Gene3D" id="1.10.357.10">
    <property type="entry name" value="Tetracycline Repressor, domain 2"/>
    <property type="match status" value="1"/>
</dbReference>
<evidence type="ECO:0000313" key="8">
    <source>
        <dbReference type="EMBL" id="MFI7585895.1"/>
    </source>
</evidence>
<feature type="compositionally biased region" description="Basic residues" evidence="6">
    <location>
        <begin position="27"/>
        <end position="37"/>
    </location>
</feature>
<dbReference type="InterPro" id="IPR009057">
    <property type="entry name" value="Homeodomain-like_sf"/>
</dbReference>
<keyword evidence="2" id="KW-0805">Transcription regulation</keyword>
<evidence type="ECO:0000256" key="3">
    <source>
        <dbReference type="ARBA" id="ARBA00023125"/>
    </source>
</evidence>
<dbReference type="PANTHER" id="PTHR30055:SF175">
    <property type="entry name" value="HTH-TYPE TRANSCRIPTIONAL REPRESSOR KSTR2"/>
    <property type="match status" value="1"/>
</dbReference>
<accession>A0ABW8AHP6</accession>
<feature type="domain" description="HTH tetR-type" evidence="7">
    <location>
        <begin position="58"/>
        <end position="118"/>
    </location>
</feature>
<reference evidence="8 9" key="1">
    <citation type="submission" date="2024-10" db="EMBL/GenBank/DDBJ databases">
        <title>The Natural Products Discovery Center: Release of the First 8490 Sequenced Strains for Exploring Actinobacteria Biosynthetic Diversity.</title>
        <authorList>
            <person name="Kalkreuter E."/>
            <person name="Kautsar S.A."/>
            <person name="Yang D."/>
            <person name="Bader C.D."/>
            <person name="Teijaro C.N."/>
            <person name="Fluegel L."/>
            <person name="Davis C.M."/>
            <person name="Simpson J.R."/>
            <person name="Lauterbach L."/>
            <person name="Steele A.D."/>
            <person name="Gui C."/>
            <person name="Meng S."/>
            <person name="Li G."/>
            <person name="Viehrig K."/>
            <person name="Ye F."/>
            <person name="Su P."/>
            <person name="Kiefer A.F."/>
            <person name="Nichols A."/>
            <person name="Cepeda A.J."/>
            <person name="Yan W."/>
            <person name="Fan B."/>
            <person name="Jiang Y."/>
            <person name="Adhikari A."/>
            <person name="Zheng C.-J."/>
            <person name="Schuster L."/>
            <person name="Cowan T.M."/>
            <person name="Smanski M.J."/>
            <person name="Chevrette M.G."/>
            <person name="De Carvalho L.P.S."/>
            <person name="Shen B."/>
        </authorList>
    </citation>
    <scope>NUCLEOTIDE SEQUENCE [LARGE SCALE GENOMIC DNA]</scope>
    <source>
        <strain evidence="8 9">NPDC049639</strain>
    </source>
</reference>
<evidence type="ECO:0000256" key="6">
    <source>
        <dbReference type="SAM" id="MobiDB-lite"/>
    </source>
</evidence>
<feature type="DNA-binding region" description="H-T-H motif" evidence="5">
    <location>
        <begin position="81"/>
        <end position="100"/>
    </location>
</feature>
<evidence type="ECO:0000256" key="5">
    <source>
        <dbReference type="PROSITE-ProRule" id="PRU00335"/>
    </source>
</evidence>
<feature type="compositionally biased region" description="Basic residues" evidence="6">
    <location>
        <begin position="47"/>
        <end position="60"/>
    </location>
</feature>
<dbReference type="SUPFAM" id="SSF46689">
    <property type="entry name" value="Homeodomain-like"/>
    <property type="match status" value="1"/>
</dbReference>
<evidence type="ECO:0000256" key="4">
    <source>
        <dbReference type="ARBA" id="ARBA00023163"/>
    </source>
</evidence>
<dbReference type="PROSITE" id="PS50977">
    <property type="entry name" value="HTH_TETR_2"/>
    <property type="match status" value="1"/>
</dbReference>
<dbReference type="InterPro" id="IPR001647">
    <property type="entry name" value="HTH_TetR"/>
</dbReference>
<dbReference type="PANTHER" id="PTHR30055">
    <property type="entry name" value="HTH-TYPE TRANSCRIPTIONAL REGULATOR RUTR"/>
    <property type="match status" value="1"/>
</dbReference>